<evidence type="ECO:0000313" key="3">
    <source>
        <dbReference type="Proteomes" id="UP000323632"/>
    </source>
</evidence>
<name>A0A5M6CFB5_9BACT</name>
<feature type="transmembrane region" description="Helical" evidence="1">
    <location>
        <begin position="22"/>
        <end position="40"/>
    </location>
</feature>
<protein>
    <submittedName>
        <fullName evidence="2">Uncharacterized protein</fullName>
    </submittedName>
</protein>
<keyword evidence="3" id="KW-1185">Reference proteome</keyword>
<comment type="caution">
    <text evidence="2">The sequence shown here is derived from an EMBL/GenBank/DDBJ whole genome shotgun (WGS) entry which is preliminary data.</text>
</comment>
<dbReference type="RefSeq" id="WP_150033482.1">
    <property type="nucleotide sequence ID" value="NZ_VWSH01000003.1"/>
</dbReference>
<proteinExistence type="predicted"/>
<reference evidence="2 3" key="1">
    <citation type="submission" date="2019-09" db="EMBL/GenBank/DDBJ databases">
        <title>Genome sequence and assembly of Taibaiella sp.</title>
        <authorList>
            <person name="Chhetri G."/>
        </authorList>
    </citation>
    <scope>NUCLEOTIDE SEQUENCE [LARGE SCALE GENOMIC DNA]</scope>
    <source>
        <strain evidence="2 3">KVB11</strain>
    </source>
</reference>
<dbReference type="EMBL" id="VWSH01000003">
    <property type="protein sequence ID" value="KAA5533736.1"/>
    <property type="molecule type" value="Genomic_DNA"/>
</dbReference>
<dbReference type="Proteomes" id="UP000323632">
    <property type="component" value="Unassembled WGS sequence"/>
</dbReference>
<evidence type="ECO:0000256" key="1">
    <source>
        <dbReference type="SAM" id="Phobius"/>
    </source>
</evidence>
<sequence length="92" mass="10067">MKQVLTPIVETIIRITSKSPKYFQALQIVLVAIAALLGIIRKTEDMIHYPAFIIQLAGESGFLSVLVGLFISLLPTNNTNATKAKVDSILNK</sequence>
<keyword evidence="1" id="KW-0472">Membrane</keyword>
<evidence type="ECO:0000313" key="2">
    <source>
        <dbReference type="EMBL" id="KAA5533736.1"/>
    </source>
</evidence>
<keyword evidence="1" id="KW-0812">Transmembrane</keyword>
<gene>
    <name evidence="2" type="ORF">F0919_14485</name>
</gene>
<accession>A0A5M6CFB5</accession>
<dbReference type="AlphaFoldDB" id="A0A5M6CFB5"/>
<keyword evidence="1" id="KW-1133">Transmembrane helix</keyword>
<organism evidence="2 3">
    <name type="scientific">Taibaiella lutea</name>
    <dbReference type="NCBI Taxonomy" id="2608001"/>
    <lineage>
        <taxon>Bacteria</taxon>
        <taxon>Pseudomonadati</taxon>
        <taxon>Bacteroidota</taxon>
        <taxon>Chitinophagia</taxon>
        <taxon>Chitinophagales</taxon>
        <taxon>Chitinophagaceae</taxon>
        <taxon>Taibaiella</taxon>
    </lineage>
</organism>
<feature type="transmembrane region" description="Helical" evidence="1">
    <location>
        <begin position="52"/>
        <end position="74"/>
    </location>
</feature>